<dbReference type="OrthoDB" id="9802309at2"/>
<dbReference type="STRING" id="1111454.HMPREF1250_1674"/>
<dbReference type="InterPro" id="IPR020103">
    <property type="entry name" value="PsdUridine_synth_cat_dom_sf"/>
</dbReference>
<dbReference type="eggNOG" id="COG0130">
    <property type="taxonomic scope" value="Bacteria"/>
</dbReference>
<dbReference type="InterPro" id="IPR002501">
    <property type="entry name" value="PsdUridine_synth_N"/>
</dbReference>
<dbReference type="Proteomes" id="UP000017090">
    <property type="component" value="Unassembled WGS sequence"/>
</dbReference>
<keyword evidence="3 5" id="KW-0819">tRNA processing</keyword>
<dbReference type="NCBIfam" id="TIGR00431">
    <property type="entry name" value="TruB"/>
    <property type="match status" value="1"/>
</dbReference>
<dbReference type="EC" id="5.4.99.25" evidence="5"/>
<evidence type="ECO:0000259" key="6">
    <source>
        <dbReference type="Pfam" id="PF01509"/>
    </source>
</evidence>
<comment type="catalytic activity">
    <reaction evidence="1 5">
        <text>uridine(55) in tRNA = pseudouridine(55) in tRNA</text>
        <dbReference type="Rhea" id="RHEA:42532"/>
        <dbReference type="Rhea" id="RHEA-COMP:10101"/>
        <dbReference type="Rhea" id="RHEA-COMP:10102"/>
        <dbReference type="ChEBI" id="CHEBI:65314"/>
        <dbReference type="ChEBI" id="CHEBI:65315"/>
        <dbReference type="EC" id="5.4.99.25"/>
    </reaction>
</comment>
<dbReference type="InterPro" id="IPR032819">
    <property type="entry name" value="TruB_C"/>
</dbReference>
<dbReference type="PANTHER" id="PTHR13767">
    <property type="entry name" value="TRNA-PSEUDOURIDINE SYNTHASE"/>
    <property type="match status" value="1"/>
</dbReference>
<dbReference type="EMBL" id="AWXA01000053">
    <property type="protein sequence ID" value="ERT57123.1"/>
    <property type="molecule type" value="Genomic_DNA"/>
</dbReference>
<feature type="domain" description="tRNA pseudouridine synthase II TruB subfamily 1 C-terminal" evidence="7">
    <location>
        <begin position="232"/>
        <end position="288"/>
    </location>
</feature>
<keyword evidence="10" id="KW-1185">Reference proteome</keyword>
<dbReference type="PANTHER" id="PTHR13767:SF2">
    <property type="entry name" value="PSEUDOURIDYLATE SYNTHASE TRUB1"/>
    <property type="match status" value="1"/>
</dbReference>
<proteinExistence type="inferred from homology"/>
<evidence type="ECO:0000256" key="4">
    <source>
        <dbReference type="ARBA" id="ARBA00023235"/>
    </source>
</evidence>
<dbReference type="GO" id="GO:0160148">
    <property type="term" value="F:tRNA pseudouridine(55) synthase activity"/>
    <property type="evidence" value="ECO:0007669"/>
    <property type="project" value="UniProtKB-EC"/>
</dbReference>
<dbReference type="GO" id="GO:0003723">
    <property type="term" value="F:RNA binding"/>
    <property type="evidence" value="ECO:0007669"/>
    <property type="project" value="InterPro"/>
</dbReference>
<evidence type="ECO:0000259" key="7">
    <source>
        <dbReference type="Pfam" id="PF09157"/>
    </source>
</evidence>
<gene>
    <name evidence="5 9" type="primary">truB</name>
    <name evidence="9" type="ORF">HMPREF1250_1674</name>
</gene>
<evidence type="ECO:0000256" key="2">
    <source>
        <dbReference type="ARBA" id="ARBA00005642"/>
    </source>
</evidence>
<dbReference type="CDD" id="cd02573">
    <property type="entry name" value="PseudoU_synth_EcTruB"/>
    <property type="match status" value="1"/>
</dbReference>
<dbReference type="Pfam" id="PF16198">
    <property type="entry name" value="TruB_C_2"/>
    <property type="match status" value="1"/>
</dbReference>
<sequence length="295" mass="31791">MMNGIINVLKPSGMSSHDVVGQVRRIYQLKKVGHSGTLDPLAAGVLPVYLGQATRLIEYGDSDVKTYRGEFAFGFSTDTEDSTGVVVAESGLPQVTVAELEAVVASFAGLVDQRPSRYSAISINGVKAYKLARQRADFAMPVRTVEIHAAQLLAYDAAQGRGLLEITCSKGTYIRSLICDLGERLGCCACMTYLVRLEAGLFTIAEAATLEELRATPEQYILPPDTAIRGLPAAALNERQCGELLQGKAVPFAGPCLSAGSVVRVYGQDDRLVGIARFDQEHHVLRPHKMFAQMG</sequence>
<organism evidence="9 10">
    <name type="scientific">Megasphaera vaginalis</name>
    <name type="common">ex Srinivasan et al. 2021</name>
    <dbReference type="NCBI Taxonomy" id="1111454"/>
    <lineage>
        <taxon>Bacteria</taxon>
        <taxon>Bacillati</taxon>
        <taxon>Bacillota</taxon>
        <taxon>Negativicutes</taxon>
        <taxon>Veillonellales</taxon>
        <taxon>Veillonellaceae</taxon>
        <taxon>Megasphaera</taxon>
    </lineage>
</organism>
<dbReference type="HAMAP" id="MF_01080">
    <property type="entry name" value="TruB_bact"/>
    <property type="match status" value="1"/>
</dbReference>
<dbReference type="Pfam" id="PF01509">
    <property type="entry name" value="TruB_N"/>
    <property type="match status" value="1"/>
</dbReference>
<comment type="similarity">
    <text evidence="2 5">Belongs to the pseudouridine synthase TruB family. Type 1 subfamily.</text>
</comment>
<evidence type="ECO:0000313" key="10">
    <source>
        <dbReference type="Proteomes" id="UP000017090"/>
    </source>
</evidence>
<comment type="caution">
    <text evidence="9">The sequence shown here is derived from an EMBL/GenBank/DDBJ whole genome shotgun (WGS) entry which is preliminary data.</text>
</comment>
<evidence type="ECO:0000259" key="8">
    <source>
        <dbReference type="Pfam" id="PF16198"/>
    </source>
</evidence>
<dbReference type="GO" id="GO:1990481">
    <property type="term" value="P:mRNA pseudouridine synthesis"/>
    <property type="evidence" value="ECO:0007669"/>
    <property type="project" value="TreeGrafter"/>
</dbReference>
<dbReference type="PATRIC" id="fig|1111454.3.peg.1964"/>
<dbReference type="GO" id="GO:0031119">
    <property type="term" value="P:tRNA pseudouridine synthesis"/>
    <property type="evidence" value="ECO:0007669"/>
    <property type="project" value="UniProtKB-UniRule"/>
</dbReference>
<evidence type="ECO:0000256" key="5">
    <source>
        <dbReference type="HAMAP-Rule" id="MF_01080"/>
    </source>
</evidence>
<keyword evidence="4 5" id="KW-0413">Isomerase</keyword>
<dbReference type="AlphaFoldDB" id="U7UFA4"/>
<evidence type="ECO:0000256" key="3">
    <source>
        <dbReference type="ARBA" id="ARBA00022694"/>
    </source>
</evidence>
<dbReference type="InterPro" id="IPR015947">
    <property type="entry name" value="PUA-like_sf"/>
</dbReference>
<comment type="function">
    <text evidence="5">Responsible for synthesis of pseudouridine from uracil-55 in the psi GC loop of transfer RNAs.</text>
</comment>
<dbReference type="SUPFAM" id="SSF55120">
    <property type="entry name" value="Pseudouridine synthase"/>
    <property type="match status" value="1"/>
</dbReference>
<dbReference type="Pfam" id="PF09157">
    <property type="entry name" value="TruB-C_2"/>
    <property type="match status" value="1"/>
</dbReference>
<dbReference type="SUPFAM" id="SSF88697">
    <property type="entry name" value="PUA domain-like"/>
    <property type="match status" value="1"/>
</dbReference>
<feature type="domain" description="Pseudouridine synthase II N-terminal" evidence="6">
    <location>
        <begin position="24"/>
        <end position="174"/>
    </location>
</feature>
<dbReference type="Gene3D" id="3.30.2350.10">
    <property type="entry name" value="Pseudouridine synthase"/>
    <property type="match status" value="1"/>
</dbReference>
<accession>U7UFA4</accession>
<protein>
    <recommendedName>
        <fullName evidence="5">tRNA pseudouridine synthase B</fullName>
        <ecNumber evidence="5">5.4.99.25</ecNumber>
    </recommendedName>
    <alternativeName>
        <fullName evidence="5">tRNA pseudouridine(55) synthase</fullName>
        <shortName evidence="5">Psi55 synthase</shortName>
    </alternativeName>
    <alternativeName>
        <fullName evidence="5">tRNA pseudouridylate synthase</fullName>
    </alternativeName>
    <alternativeName>
        <fullName evidence="5">tRNA-uridine isomerase</fullName>
    </alternativeName>
</protein>
<evidence type="ECO:0000313" key="9">
    <source>
        <dbReference type="EMBL" id="ERT57123.1"/>
    </source>
</evidence>
<dbReference type="InterPro" id="IPR015240">
    <property type="entry name" value="tRNA_sdUridine_synth_fam1_C"/>
</dbReference>
<feature type="active site" description="Nucleophile" evidence="5">
    <location>
        <position position="39"/>
    </location>
</feature>
<feature type="domain" description="tRNA pseudouridylate synthase B C-terminal" evidence="8">
    <location>
        <begin position="175"/>
        <end position="215"/>
    </location>
</feature>
<reference evidence="9 10" key="1">
    <citation type="submission" date="2013-09" db="EMBL/GenBank/DDBJ databases">
        <authorList>
            <person name="Durkin A.S."/>
            <person name="Haft D.R."/>
            <person name="McCorrison J."/>
            <person name="Torralba M."/>
            <person name="Gillis M."/>
            <person name="Haft D.H."/>
            <person name="Methe B."/>
            <person name="Sutton G."/>
            <person name="Nelson K.E."/>
        </authorList>
    </citation>
    <scope>NUCLEOTIDE SEQUENCE [LARGE SCALE GENOMIC DNA]</scope>
    <source>
        <strain evidence="9 10">BV3C16-1</strain>
    </source>
</reference>
<dbReference type="InterPro" id="IPR036974">
    <property type="entry name" value="PUA_sf"/>
</dbReference>
<name>U7UFA4_9FIRM</name>
<dbReference type="RefSeq" id="WP_023054430.1">
    <property type="nucleotide sequence ID" value="NZ_AWXA01000053.1"/>
</dbReference>
<evidence type="ECO:0000256" key="1">
    <source>
        <dbReference type="ARBA" id="ARBA00000385"/>
    </source>
</evidence>
<dbReference type="InterPro" id="IPR014780">
    <property type="entry name" value="tRNA_psdUridine_synth_TruB"/>
</dbReference>
<dbReference type="Gene3D" id="2.30.130.10">
    <property type="entry name" value="PUA domain"/>
    <property type="match status" value="1"/>
</dbReference>